<dbReference type="Proteomes" id="UP000607653">
    <property type="component" value="Unassembled WGS sequence"/>
</dbReference>
<reference evidence="2 3" key="1">
    <citation type="journal article" date="2020" name="Mol. Biol. Evol.">
        <title>Distinct Expression and Methylation Patterns for Genes with Different Fates following a Single Whole-Genome Duplication in Flowering Plants.</title>
        <authorList>
            <person name="Shi T."/>
            <person name="Rahmani R.S."/>
            <person name="Gugger P.F."/>
            <person name="Wang M."/>
            <person name="Li H."/>
            <person name="Zhang Y."/>
            <person name="Li Z."/>
            <person name="Wang Q."/>
            <person name="Van de Peer Y."/>
            <person name="Marchal K."/>
            <person name="Chen J."/>
        </authorList>
    </citation>
    <scope>NUCLEOTIDE SEQUENCE [LARGE SCALE GENOMIC DNA]</scope>
    <source>
        <tissue evidence="2">Leaf</tissue>
    </source>
</reference>
<comment type="caution">
    <text evidence="2">The sequence shown here is derived from an EMBL/GenBank/DDBJ whole genome shotgun (WGS) entry which is preliminary data.</text>
</comment>
<evidence type="ECO:0000313" key="2">
    <source>
        <dbReference type="EMBL" id="DAD40340.1"/>
    </source>
</evidence>
<dbReference type="InterPro" id="IPR036397">
    <property type="entry name" value="RNaseH_sf"/>
</dbReference>
<proteinExistence type="predicted"/>
<gene>
    <name evidence="2" type="ORF">HUJ06_014663</name>
</gene>
<dbReference type="GO" id="GO:0004523">
    <property type="term" value="F:RNA-DNA hybrid ribonuclease activity"/>
    <property type="evidence" value="ECO:0007669"/>
    <property type="project" value="InterPro"/>
</dbReference>
<accession>A0A822Z6T5</accession>
<sequence>MMLEQPSLAGNLEVLEPSLEVPNSQPNGRMPCWTPFPWHGWCKVNCNAVYVKEASTNFLGCVVRNDAEDLLMAKGWVTKCNNPKTAKLIALRNGIRLAVDFGLPRVEFELDSKEAVTDIEVGQKHQMDYDYNLVADIRQESATIRRYSFTAIRRSANQVAHEITVNEDITQLSFVMMDLFTSMAGVFLANDYALINVPTVKFLFNEITCFVTKKMRLLYERTKTIRPQPITDHIDVMGHCVNPVVRPFDP</sequence>
<organism evidence="2 3">
    <name type="scientific">Nelumbo nucifera</name>
    <name type="common">Sacred lotus</name>
    <dbReference type="NCBI Taxonomy" id="4432"/>
    <lineage>
        <taxon>Eukaryota</taxon>
        <taxon>Viridiplantae</taxon>
        <taxon>Streptophyta</taxon>
        <taxon>Embryophyta</taxon>
        <taxon>Tracheophyta</taxon>
        <taxon>Spermatophyta</taxon>
        <taxon>Magnoliopsida</taxon>
        <taxon>Proteales</taxon>
        <taxon>Nelumbonaceae</taxon>
        <taxon>Nelumbo</taxon>
    </lineage>
</organism>
<dbReference type="InterPro" id="IPR044730">
    <property type="entry name" value="RNase_H-like_dom_plant"/>
</dbReference>
<dbReference type="PANTHER" id="PTHR47074:SF11">
    <property type="entry name" value="REVERSE TRANSCRIPTASE-LIKE PROTEIN"/>
    <property type="match status" value="1"/>
</dbReference>
<dbReference type="CDD" id="cd06222">
    <property type="entry name" value="RNase_H_like"/>
    <property type="match status" value="1"/>
</dbReference>
<dbReference type="Gene3D" id="3.30.420.10">
    <property type="entry name" value="Ribonuclease H-like superfamily/Ribonuclease H"/>
    <property type="match status" value="1"/>
</dbReference>
<dbReference type="Pfam" id="PF13456">
    <property type="entry name" value="RVT_3"/>
    <property type="match status" value="1"/>
</dbReference>
<name>A0A822Z6T5_NELNU</name>
<evidence type="ECO:0000313" key="3">
    <source>
        <dbReference type="Proteomes" id="UP000607653"/>
    </source>
</evidence>
<dbReference type="EMBL" id="DUZY01000005">
    <property type="protein sequence ID" value="DAD40340.1"/>
    <property type="molecule type" value="Genomic_DNA"/>
</dbReference>
<dbReference type="GO" id="GO:0003676">
    <property type="term" value="F:nucleic acid binding"/>
    <property type="evidence" value="ECO:0007669"/>
    <property type="project" value="InterPro"/>
</dbReference>
<keyword evidence="3" id="KW-1185">Reference proteome</keyword>
<protein>
    <recommendedName>
        <fullName evidence="1">RNase H type-1 domain-containing protein</fullName>
    </recommendedName>
</protein>
<feature type="domain" description="RNase H type-1" evidence="1">
    <location>
        <begin position="45"/>
        <end position="162"/>
    </location>
</feature>
<dbReference type="InterPro" id="IPR052929">
    <property type="entry name" value="RNase_H-like_EbsB-rel"/>
</dbReference>
<dbReference type="AlphaFoldDB" id="A0A822Z6T5"/>
<dbReference type="PANTHER" id="PTHR47074">
    <property type="entry name" value="BNAC02G40300D PROTEIN"/>
    <property type="match status" value="1"/>
</dbReference>
<dbReference type="InterPro" id="IPR002156">
    <property type="entry name" value="RNaseH_domain"/>
</dbReference>
<evidence type="ECO:0000259" key="1">
    <source>
        <dbReference type="Pfam" id="PF13456"/>
    </source>
</evidence>